<dbReference type="InterPro" id="IPR006860">
    <property type="entry name" value="FecR"/>
</dbReference>
<protein>
    <recommendedName>
        <fullName evidence="1">FecR protein domain-containing protein</fullName>
    </recommendedName>
</protein>
<name>Q0FXL9_9HYPH</name>
<dbReference type="PANTHER" id="PTHR38731">
    <property type="entry name" value="LIPL45-RELATED LIPOPROTEIN-RELATED"/>
    <property type="match status" value="1"/>
</dbReference>
<dbReference type="PANTHER" id="PTHR38731:SF1">
    <property type="entry name" value="FECR PROTEIN DOMAIN-CONTAINING PROTEIN"/>
    <property type="match status" value="1"/>
</dbReference>
<reference evidence="2 3" key="1">
    <citation type="journal article" date="2010" name="J. Bacteriol.">
        <title>Genome sequence of Fulvimarina pelagi HTCC2506T, a Mn(II)-oxidizing alphaproteobacterium possessing an aerobic anoxygenic photosynthetic gene cluster and Xanthorhodopsin.</title>
        <authorList>
            <person name="Kang I."/>
            <person name="Oh H.M."/>
            <person name="Lim S.I."/>
            <person name="Ferriera S."/>
            <person name="Giovannoni S.J."/>
            <person name="Cho J.C."/>
        </authorList>
    </citation>
    <scope>NUCLEOTIDE SEQUENCE [LARGE SCALE GENOMIC DNA]</scope>
    <source>
        <strain evidence="2 3">HTCC2506</strain>
    </source>
</reference>
<dbReference type="Gene3D" id="2.60.120.1440">
    <property type="match status" value="1"/>
</dbReference>
<evidence type="ECO:0000313" key="2">
    <source>
        <dbReference type="EMBL" id="EAU39717.1"/>
    </source>
</evidence>
<dbReference type="STRING" id="217511.GCA_001463845_02487"/>
<dbReference type="AlphaFoldDB" id="Q0FXL9"/>
<keyword evidence="3" id="KW-1185">Reference proteome</keyword>
<dbReference type="EMBL" id="AATP01000013">
    <property type="protein sequence ID" value="EAU39717.1"/>
    <property type="molecule type" value="Genomic_DNA"/>
</dbReference>
<evidence type="ECO:0000259" key="1">
    <source>
        <dbReference type="Pfam" id="PF04773"/>
    </source>
</evidence>
<proteinExistence type="predicted"/>
<gene>
    <name evidence="2" type="ORF">FP2506_13319</name>
</gene>
<sequence>MVVRGSRLESLCGPCVRRRFAHQETRSMTTLAKTSTTLARAILAALLIISVPMPAMAQVFPDCEETLEDNPERTIYDCSNGLAFEAEAAAAFTGDLSDDVLTLDAQAVLIDGVPQGGDFQILTPHAIATVRGTVFTVDVAEAMTSVFVVEGVVEVTRRDGSEAVSLEAGEGVDVASGEALEARTWPDQRVDELLARFGR</sequence>
<accession>Q0FXL9</accession>
<comment type="caution">
    <text evidence="2">The sequence shown here is derived from an EMBL/GenBank/DDBJ whole genome shotgun (WGS) entry which is preliminary data.</text>
</comment>
<dbReference type="Pfam" id="PF04773">
    <property type="entry name" value="FecR"/>
    <property type="match status" value="1"/>
</dbReference>
<evidence type="ECO:0000313" key="3">
    <source>
        <dbReference type="Proteomes" id="UP000004310"/>
    </source>
</evidence>
<feature type="domain" description="FecR protein" evidence="1">
    <location>
        <begin position="116"/>
        <end position="154"/>
    </location>
</feature>
<dbReference type="HOGENOM" id="CLU_130914_0_0_5"/>
<dbReference type="eggNOG" id="COG3712">
    <property type="taxonomic scope" value="Bacteria"/>
</dbReference>
<dbReference type="Proteomes" id="UP000004310">
    <property type="component" value="Unassembled WGS sequence"/>
</dbReference>
<organism evidence="2 3">
    <name type="scientific">Fulvimarina pelagi HTCC2506</name>
    <dbReference type="NCBI Taxonomy" id="314231"/>
    <lineage>
        <taxon>Bacteria</taxon>
        <taxon>Pseudomonadati</taxon>
        <taxon>Pseudomonadota</taxon>
        <taxon>Alphaproteobacteria</taxon>
        <taxon>Hyphomicrobiales</taxon>
        <taxon>Aurantimonadaceae</taxon>
        <taxon>Fulvimarina</taxon>
    </lineage>
</organism>